<name>A0ABV5B039_9BACL</name>
<dbReference type="InterPro" id="IPR027417">
    <property type="entry name" value="P-loop_NTPase"/>
</dbReference>
<protein>
    <recommendedName>
        <fullName evidence="3">G domain-containing protein</fullName>
    </recommendedName>
</protein>
<evidence type="ECO:0000313" key="1">
    <source>
        <dbReference type="EMBL" id="MFB5269836.1"/>
    </source>
</evidence>
<dbReference type="RefSeq" id="WP_375358107.1">
    <property type="nucleotide sequence ID" value="NZ_JBHHMI010000042.1"/>
</dbReference>
<dbReference type="Proteomes" id="UP001580346">
    <property type="component" value="Unassembled WGS sequence"/>
</dbReference>
<dbReference type="EMBL" id="JBHHMI010000042">
    <property type="protein sequence ID" value="MFB5269836.1"/>
    <property type="molecule type" value="Genomic_DNA"/>
</dbReference>
<evidence type="ECO:0008006" key="3">
    <source>
        <dbReference type="Google" id="ProtNLM"/>
    </source>
</evidence>
<organism evidence="1 2">
    <name type="scientific">Paenibacillus enshidis</name>
    <dbReference type="NCBI Taxonomy" id="1458439"/>
    <lineage>
        <taxon>Bacteria</taxon>
        <taxon>Bacillati</taxon>
        <taxon>Bacillota</taxon>
        <taxon>Bacilli</taxon>
        <taxon>Bacillales</taxon>
        <taxon>Paenibacillaceae</taxon>
        <taxon>Paenibacillus</taxon>
    </lineage>
</organism>
<evidence type="ECO:0000313" key="2">
    <source>
        <dbReference type="Proteomes" id="UP001580346"/>
    </source>
</evidence>
<reference evidence="1 2" key="1">
    <citation type="submission" date="2024-09" db="EMBL/GenBank/DDBJ databases">
        <title>Paenibacillus zeirhizospherea sp. nov., isolated from surface of the maize (Zea mays) roots in a horticulture field, Hungary.</title>
        <authorList>
            <person name="Marton D."/>
            <person name="Farkas M."/>
            <person name="Bedics A."/>
            <person name="Toth E."/>
            <person name="Tancsics A."/>
            <person name="Boka K."/>
            <person name="Maroti G."/>
            <person name="Kriszt B."/>
            <person name="Cserhati M."/>
        </authorList>
    </citation>
    <scope>NUCLEOTIDE SEQUENCE [LARGE SCALE GENOMIC DNA]</scope>
    <source>
        <strain evidence="1 2">KCTC 33519</strain>
    </source>
</reference>
<gene>
    <name evidence="1" type="ORF">ACE41H_24075</name>
</gene>
<comment type="caution">
    <text evidence="1">The sequence shown here is derived from an EMBL/GenBank/DDBJ whole genome shotgun (WGS) entry which is preliminary data.</text>
</comment>
<sequence length="88" mass="9637">MKQLVVGLIGETGSGKSTFCSMCTSEDIHPIIAGAYGQKGTTKSTKRMIFSKDVKGFNLDEFKLAYNEGKSEFDRPHFSRIVSNIANA</sequence>
<accession>A0ABV5B039</accession>
<proteinExistence type="predicted"/>
<dbReference type="Gene3D" id="3.40.50.300">
    <property type="entry name" value="P-loop containing nucleotide triphosphate hydrolases"/>
    <property type="match status" value="1"/>
</dbReference>
<keyword evidence="2" id="KW-1185">Reference proteome</keyword>